<keyword evidence="7" id="KW-0032">Aminotransferase</keyword>
<dbReference type="PANTHER" id="PTHR46577:SF1">
    <property type="entry name" value="HTH-TYPE TRANSCRIPTIONAL REGULATORY PROTEIN GABR"/>
    <property type="match status" value="1"/>
</dbReference>
<keyword evidence="2" id="KW-0663">Pyridoxal phosphate</keyword>
<evidence type="ECO:0000256" key="1">
    <source>
        <dbReference type="ARBA" id="ARBA00005384"/>
    </source>
</evidence>
<dbReference type="Pfam" id="PF00392">
    <property type="entry name" value="GntR"/>
    <property type="match status" value="1"/>
</dbReference>
<keyword evidence="4" id="KW-0238">DNA-binding</keyword>
<dbReference type="Gene3D" id="1.10.10.10">
    <property type="entry name" value="Winged helix-like DNA-binding domain superfamily/Winged helix DNA-binding domain"/>
    <property type="match status" value="1"/>
</dbReference>
<dbReference type="SUPFAM" id="SSF53383">
    <property type="entry name" value="PLP-dependent transferases"/>
    <property type="match status" value="1"/>
</dbReference>
<sequence>MLPFEHIITIDKSSNIALYRQISISIINAISDGVLKPGAHLPSSRELAKNLAVHRKTVIAAYEELQSQDWIIVEPRKYVAVSNFIPILKAQKWNRPFVRTGYGKDLPISYKKSQPEVSVEIAERFDKVLIDDGYPDIRLSPIDDLLKTYRTFTNRKTISKIANIGTGQGVLKLREQLANHLIESRGLTMGVEHVLITHGAQMSIYLAAQLLLDNSSHVLVGEPNYPLANQVFKDTGASVISVSVDEDGIDTDAVEAWCKLKKISLIYVIPHHHYPTTVTLSVERRMKLLALAEQYGFVIIEDDYDYDYHYTSSPYLPLASSNHQGHVIYIGSFSKILDPSIRIGFMVAPEKFIAQCTAYRKIIDVGGDGYMQHALAELIKEGELNRYLKKARRCYKIRRDYLDQLLRDRLGNYIYFSLPAGGMAIWVRLKPPFLVNDLLLNCSLEIVRIDETQNAFRFGFASLSENELDQAVSELVKAFKKMA</sequence>
<keyword evidence="7" id="KW-0808">Transferase</keyword>
<dbReference type="InterPro" id="IPR051446">
    <property type="entry name" value="HTH_trans_reg/aminotransferase"/>
</dbReference>
<evidence type="ECO:0000256" key="2">
    <source>
        <dbReference type="ARBA" id="ARBA00022898"/>
    </source>
</evidence>
<evidence type="ECO:0000313" key="7">
    <source>
        <dbReference type="EMBL" id="MEN5378679.1"/>
    </source>
</evidence>
<comment type="caution">
    <text evidence="7">The sequence shown here is derived from an EMBL/GenBank/DDBJ whole genome shotgun (WGS) entry which is preliminary data.</text>
</comment>
<dbReference type="PROSITE" id="PS50949">
    <property type="entry name" value="HTH_GNTR"/>
    <property type="match status" value="1"/>
</dbReference>
<organism evidence="7 8">
    <name type="scientific">Sphingobacterium kitahiroshimense</name>
    <dbReference type="NCBI Taxonomy" id="470446"/>
    <lineage>
        <taxon>Bacteria</taxon>
        <taxon>Pseudomonadati</taxon>
        <taxon>Bacteroidota</taxon>
        <taxon>Sphingobacteriia</taxon>
        <taxon>Sphingobacteriales</taxon>
        <taxon>Sphingobacteriaceae</taxon>
        <taxon>Sphingobacterium</taxon>
    </lineage>
</organism>
<keyword evidence="5" id="KW-0804">Transcription</keyword>
<dbReference type="InterPro" id="IPR036390">
    <property type="entry name" value="WH_DNA-bd_sf"/>
</dbReference>
<dbReference type="Proteomes" id="UP001409291">
    <property type="component" value="Unassembled WGS sequence"/>
</dbReference>
<dbReference type="SMART" id="SM00345">
    <property type="entry name" value="HTH_GNTR"/>
    <property type="match status" value="1"/>
</dbReference>
<dbReference type="InterPro" id="IPR015424">
    <property type="entry name" value="PyrdxlP-dep_Trfase"/>
</dbReference>
<dbReference type="PANTHER" id="PTHR46577">
    <property type="entry name" value="HTH-TYPE TRANSCRIPTIONAL REGULATORY PROTEIN GABR"/>
    <property type="match status" value="1"/>
</dbReference>
<dbReference type="InterPro" id="IPR015421">
    <property type="entry name" value="PyrdxlP-dep_Trfase_major"/>
</dbReference>
<dbReference type="CDD" id="cd00609">
    <property type="entry name" value="AAT_like"/>
    <property type="match status" value="1"/>
</dbReference>
<evidence type="ECO:0000256" key="3">
    <source>
        <dbReference type="ARBA" id="ARBA00023015"/>
    </source>
</evidence>
<evidence type="ECO:0000256" key="5">
    <source>
        <dbReference type="ARBA" id="ARBA00023163"/>
    </source>
</evidence>
<evidence type="ECO:0000259" key="6">
    <source>
        <dbReference type="PROSITE" id="PS50949"/>
    </source>
</evidence>
<evidence type="ECO:0000313" key="8">
    <source>
        <dbReference type="Proteomes" id="UP001409291"/>
    </source>
</evidence>
<comment type="similarity">
    <text evidence="1">In the C-terminal section; belongs to the class-I pyridoxal-phosphate-dependent aminotransferase family.</text>
</comment>
<keyword evidence="3" id="KW-0805">Transcription regulation</keyword>
<feature type="domain" description="HTH gntR-type" evidence="6">
    <location>
        <begin position="16"/>
        <end position="84"/>
    </location>
</feature>
<reference evidence="7 8" key="1">
    <citation type="submission" date="2024-04" db="EMBL/GenBank/DDBJ databases">
        <title>WGS of bacteria from Torrens River.</title>
        <authorList>
            <person name="Wyrsch E.R."/>
            <person name="Drigo B."/>
        </authorList>
    </citation>
    <scope>NUCLEOTIDE SEQUENCE [LARGE SCALE GENOMIC DNA]</scope>
    <source>
        <strain evidence="7 8">TWI391</strain>
    </source>
</reference>
<dbReference type="InterPro" id="IPR036388">
    <property type="entry name" value="WH-like_DNA-bd_sf"/>
</dbReference>
<gene>
    <name evidence="7" type="ORF">ABE541_15555</name>
</gene>
<name>A0ABV0BVV1_9SPHI</name>
<accession>A0ABV0BVV1</accession>
<dbReference type="GO" id="GO:0008483">
    <property type="term" value="F:transaminase activity"/>
    <property type="evidence" value="ECO:0007669"/>
    <property type="project" value="UniProtKB-KW"/>
</dbReference>
<keyword evidence="8" id="KW-1185">Reference proteome</keyword>
<dbReference type="InterPro" id="IPR004839">
    <property type="entry name" value="Aminotransferase_I/II_large"/>
</dbReference>
<evidence type="ECO:0000256" key="4">
    <source>
        <dbReference type="ARBA" id="ARBA00023125"/>
    </source>
</evidence>
<dbReference type="Gene3D" id="3.40.640.10">
    <property type="entry name" value="Type I PLP-dependent aspartate aminotransferase-like (Major domain)"/>
    <property type="match status" value="1"/>
</dbReference>
<protein>
    <submittedName>
        <fullName evidence="7">PLP-dependent aminotransferase family protein</fullName>
    </submittedName>
</protein>
<dbReference type="RefSeq" id="WP_183912814.1">
    <property type="nucleotide sequence ID" value="NZ_JBDJNQ010000007.1"/>
</dbReference>
<proteinExistence type="inferred from homology"/>
<dbReference type="InterPro" id="IPR000524">
    <property type="entry name" value="Tscrpt_reg_HTH_GntR"/>
</dbReference>
<dbReference type="Pfam" id="PF00155">
    <property type="entry name" value="Aminotran_1_2"/>
    <property type="match status" value="1"/>
</dbReference>
<dbReference type="EMBL" id="JBDJNQ010000007">
    <property type="protein sequence ID" value="MEN5378679.1"/>
    <property type="molecule type" value="Genomic_DNA"/>
</dbReference>
<dbReference type="SUPFAM" id="SSF46785">
    <property type="entry name" value="Winged helix' DNA-binding domain"/>
    <property type="match status" value="1"/>
</dbReference>